<dbReference type="EMBL" id="RXNR01000069">
    <property type="protein sequence ID" value="RTQ89019.1"/>
    <property type="molecule type" value="Genomic_DNA"/>
</dbReference>
<dbReference type="RefSeq" id="WP_126295763.1">
    <property type="nucleotide sequence ID" value="NZ_RXNR01000069.1"/>
</dbReference>
<keyword evidence="2" id="KW-1185">Reference proteome</keyword>
<reference evidence="1 2" key="1">
    <citation type="submission" date="2018-12" db="EMBL/GenBank/DDBJ databases">
        <authorList>
            <person name="Yu L."/>
        </authorList>
    </citation>
    <scope>NUCLEOTIDE SEQUENCE [LARGE SCALE GENOMIC DNA]</scope>
    <source>
        <strain evidence="1 2">S5H2222</strain>
    </source>
</reference>
<organism evidence="1 2">
    <name type="scientific">Lysinibacillus telephonicus</name>
    <dbReference type="NCBI Taxonomy" id="1714840"/>
    <lineage>
        <taxon>Bacteria</taxon>
        <taxon>Bacillati</taxon>
        <taxon>Bacillota</taxon>
        <taxon>Bacilli</taxon>
        <taxon>Bacillales</taxon>
        <taxon>Bacillaceae</taxon>
        <taxon>Lysinibacillus</taxon>
    </lineage>
</organism>
<name>A0A3S0HFC1_9BACI</name>
<evidence type="ECO:0000313" key="2">
    <source>
        <dbReference type="Proteomes" id="UP000276349"/>
    </source>
</evidence>
<comment type="caution">
    <text evidence="1">The sequence shown here is derived from an EMBL/GenBank/DDBJ whole genome shotgun (WGS) entry which is preliminary data.</text>
</comment>
<gene>
    <name evidence="1" type="ORF">EKG35_17105</name>
</gene>
<protein>
    <submittedName>
        <fullName evidence="1">Uncharacterized protein</fullName>
    </submittedName>
</protein>
<dbReference type="OrthoDB" id="2058201at2"/>
<evidence type="ECO:0000313" key="1">
    <source>
        <dbReference type="EMBL" id="RTQ89019.1"/>
    </source>
</evidence>
<sequence>MKNNFFIYVNLTETNVDFQNYKYWFFLIDYFIKFADFIEFHIWNEEVEIIEELSLKTNLEKVSLHPMKMVCFQGEVNQQLINFILNESLNEHGEIKWFSIFLKKKDNIFFGSSHWGSEINIEDPNEQEITLIKSKMPANASFHHFNEKQSE</sequence>
<accession>A0A3S0HFC1</accession>
<proteinExistence type="predicted"/>
<dbReference type="Proteomes" id="UP000276349">
    <property type="component" value="Unassembled WGS sequence"/>
</dbReference>
<dbReference type="AlphaFoldDB" id="A0A3S0HFC1"/>